<dbReference type="Proteomes" id="UP001141552">
    <property type="component" value="Unassembled WGS sequence"/>
</dbReference>
<organism evidence="1 2">
    <name type="scientific">Turnera subulata</name>
    <dbReference type="NCBI Taxonomy" id="218843"/>
    <lineage>
        <taxon>Eukaryota</taxon>
        <taxon>Viridiplantae</taxon>
        <taxon>Streptophyta</taxon>
        <taxon>Embryophyta</taxon>
        <taxon>Tracheophyta</taxon>
        <taxon>Spermatophyta</taxon>
        <taxon>Magnoliopsida</taxon>
        <taxon>eudicotyledons</taxon>
        <taxon>Gunneridae</taxon>
        <taxon>Pentapetalae</taxon>
        <taxon>rosids</taxon>
        <taxon>fabids</taxon>
        <taxon>Malpighiales</taxon>
        <taxon>Passifloraceae</taxon>
        <taxon>Turnera</taxon>
    </lineage>
</organism>
<dbReference type="EMBL" id="JAKUCV010005827">
    <property type="protein sequence ID" value="KAJ4829697.1"/>
    <property type="molecule type" value="Genomic_DNA"/>
</dbReference>
<sequence length="63" mass="8760">MDWEIWRNECRRWCLARWPRQRRRRERRLDFDWRERDRFGRMRDLRKRWIWEKKKRIRHHIRK</sequence>
<evidence type="ECO:0000313" key="1">
    <source>
        <dbReference type="EMBL" id="KAJ4829697.1"/>
    </source>
</evidence>
<evidence type="ECO:0000313" key="2">
    <source>
        <dbReference type="Proteomes" id="UP001141552"/>
    </source>
</evidence>
<reference evidence="1" key="2">
    <citation type="journal article" date="2023" name="Plants (Basel)">
        <title>Annotation of the Turnera subulata (Passifloraceae) Draft Genome Reveals the S-Locus Evolved after the Divergence of Turneroideae from Passifloroideae in a Stepwise Manner.</title>
        <authorList>
            <person name="Henning P.M."/>
            <person name="Roalson E.H."/>
            <person name="Mir W."/>
            <person name="McCubbin A.G."/>
            <person name="Shore J.S."/>
        </authorList>
    </citation>
    <scope>NUCLEOTIDE SEQUENCE</scope>
    <source>
        <strain evidence="1">F60SS</strain>
    </source>
</reference>
<name>A0A9Q0J6B4_9ROSI</name>
<comment type="caution">
    <text evidence="1">The sequence shown here is derived from an EMBL/GenBank/DDBJ whole genome shotgun (WGS) entry which is preliminary data.</text>
</comment>
<gene>
    <name evidence="1" type="ORF">Tsubulata_023618</name>
</gene>
<proteinExistence type="predicted"/>
<keyword evidence="2" id="KW-1185">Reference proteome</keyword>
<protein>
    <submittedName>
        <fullName evidence="1">Uncharacterized protein</fullName>
    </submittedName>
</protein>
<reference evidence="1" key="1">
    <citation type="submission" date="2022-02" db="EMBL/GenBank/DDBJ databases">
        <authorList>
            <person name="Henning P.M."/>
            <person name="McCubbin A.G."/>
            <person name="Shore J.S."/>
        </authorList>
    </citation>
    <scope>NUCLEOTIDE SEQUENCE</scope>
    <source>
        <strain evidence="1">F60SS</strain>
        <tissue evidence="1">Leaves</tissue>
    </source>
</reference>
<accession>A0A9Q0J6B4</accession>
<dbReference type="AlphaFoldDB" id="A0A9Q0J6B4"/>